<feature type="signal peptide" evidence="2">
    <location>
        <begin position="1"/>
        <end position="27"/>
    </location>
</feature>
<gene>
    <name evidence="3" type="ORF">ADL15_10120</name>
</gene>
<sequence length="95" mass="10017">MRTTTKLAIAGGGMITALVMTASPAHAGPGDCEAFNQVGDQTGLWGPYDCADWDIHPDTVLIIRPGAEPAEPITRDDLPTLIDLNGPPQGQVTHR</sequence>
<evidence type="ECO:0000256" key="1">
    <source>
        <dbReference type="SAM" id="MobiDB-lite"/>
    </source>
</evidence>
<feature type="chain" id="PRO_5007055495" evidence="2">
    <location>
        <begin position="28"/>
        <end position="95"/>
    </location>
</feature>
<dbReference type="OrthoDB" id="9998813at2"/>
<comment type="caution">
    <text evidence="3">The sequence shown here is derived from an EMBL/GenBank/DDBJ whole genome shotgun (WGS) entry which is preliminary data.</text>
</comment>
<name>A0A0X3V371_9ACTN</name>
<proteinExistence type="predicted"/>
<evidence type="ECO:0000313" key="4">
    <source>
        <dbReference type="Proteomes" id="UP000053244"/>
    </source>
</evidence>
<organism evidence="3 4">
    <name type="scientific">Actinoplanes awajinensis subsp. mycoplanecinus</name>
    <dbReference type="NCBI Taxonomy" id="135947"/>
    <lineage>
        <taxon>Bacteria</taxon>
        <taxon>Bacillati</taxon>
        <taxon>Actinomycetota</taxon>
        <taxon>Actinomycetes</taxon>
        <taxon>Micromonosporales</taxon>
        <taxon>Micromonosporaceae</taxon>
        <taxon>Actinoplanes</taxon>
    </lineage>
</organism>
<feature type="region of interest" description="Disordered" evidence="1">
    <location>
        <begin position="70"/>
        <end position="95"/>
    </location>
</feature>
<evidence type="ECO:0000313" key="3">
    <source>
        <dbReference type="EMBL" id="KUL39134.1"/>
    </source>
</evidence>
<accession>A0A0X3V371</accession>
<keyword evidence="2" id="KW-0732">Signal</keyword>
<dbReference type="AlphaFoldDB" id="A0A0X3V371"/>
<evidence type="ECO:0000256" key="2">
    <source>
        <dbReference type="SAM" id="SignalP"/>
    </source>
</evidence>
<dbReference type="EMBL" id="LLZH01000056">
    <property type="protein sequence ID" value="KUL39134.1"/>
    <property type="molecule type" value="Genomic_DNA"/>
</dbReference>
<dbReference type="RefSeq" id="WP_067687603.1">
    <property type="nucleotide sequence ID" value="NZ_LLZH01000056.1"/>
</dbReference>
<protein>
    <submittedName>
        <fullName evidence="3">Uncharacterized protein</fullName>
    </submittedName>
</protein>
<reference evidence="3 4" key="1">
    <citation type="submission" date="2015-10" db="EMBL/GenBank/DDBJ databases">
        <authorList>
            <person name="Gilbert D.G."/>
        </authorList>
    </citation>
    <scope>NUCLEOTIDE SEQUENCE [LARGE SCALE GENOMIC DNA]</scope>
    <source>
        <strain evidence="3 4">NRRL B-16712</strain>
    </source>
</reference>
<keyword evidence="4" id="KW-1185">Reference proteome</keyword>
<dbReference type="Proteomes" id="UP000053244">
    <property type="component" value="Unassembled WGS sequence"/>
</dbReference>